<dbReference type="Gene3D" id="3.90.1170.50">
    <property type="entry name" value="Aldehyde oxidase/xanthine dehydrogenase, a/b hammerhead"/>
    <property type="match status" value="1"/>
</dbReference>
<dbReference type="InterPro" id="IPR046867">
    <property type="entry name" value="AldOxase/xan_DH_MoCoBD2"/>
</dbReference>
<reference evidence="2" key="1">
    <citation type="journal article" date="2016" name="Front. Microbiol.">
        <title>Genome Sequence of the Piezophilic, Mesophilic Sulfate-Reducing Bacterium Desulfovibrio indicus J2T.</title>
        <authorList>
            <person name="Cao J."/>
            <person name="Maignien L."/>
            <person name="Shao Z."/>
            <person name="Alain K."/>
            <person name="Jebbar M."/>
        </authorList>
    </citation>
    <scope>NUCLEOTIDE SEQUENCE</scope>
    <source>
        <strain evidence="2">NBRC 103626</strain>
    </source>
</reference>
<sequence length="739" mass="78472">MKFDTPAGPNPIDRLKVVGQATDRIDGKYKTTGTAPYAYERHDVVANQAYGYVLGSSIPKGRVTAIDTAEALKAPGVLAVVTTLDTPRIKRGVMNVAYIFGGDVIQHYHQAIAVVVADTFEQARAAAFLVRVDYAPEEGRFDLAAAAKSAQPVPADSGEGSGGNGEERIGDFEAAFAQAPVTLDARYTTADESHAMMEPHATLAAWEGDRLTLWTSNQMIGWGHGSIAKMLGLPKEKVRLDAPYVGGGFGGKLFVRADAILAALGAKAAGRPVKVALTRPLIANNTTHRPATIQRVRIGATADGTITAIAHESTSGNLPEGSPETAVSQTKLLYAGANRLTAMKLAELDLPEGNAMRAPGEAPGLMVLEVAMDEMAEKLGLDPVEFRVRNDTQVDPNDPERPFSHRDLVGCLRLGAERFGWSRRDARPGAVREGRWLVGMGMAAAFRNNLVMKSGARVRLDGTGTVIVETDMTDIGTGSYTIIAQTAAEMMGVPLEQVTVRLGDSDFPVSSGSGGQFGANSATAGVYAACVKLRESVAQRLGFNATDAVFEDGQVRSGNRAVPLTEAVRDGAIAAEDMIEFGKLTEQQQQSTFGAHFVEVAVDVDTAEVRVRRMLCVCAAGRILNPKSARSQVIGGMVMGTGAALMEKLSVDTRRGFFVNHDLAGYEVPVHADIPHQEVIFLDEVDPMSSPMKAKGVGELGICGVGAAVANAIYNATGIRVRDYPLTLDKLLERMPDAA</sequence>
<dbReference type="Proteomes" id="UP001055108">
    <property type="component" value="Unassembled WGS sequence"/>
</dbReference>
<gene>
    <name evidence="2" type="primary">paoC_2</name>
    <name evidence="2" type="ORF">NBEOAGPD_3002</name>
</gene>
<dbReference type="PANTHER" id="PTHR11908:SF123">
    <property type="entry name" value="ALDEHYDE OXIDOREDUCTASE MOLYBDENUM-BINDING SUBUNIT PAOC"/>
    <property type="match status" value="1"/>
</dbReference>
<dbReference type="SUPFAM" id="SSF54665">
    <property type="entry name" value="CO dehydrogenase molybdoprotein N-domain-like"/>
    <property type="match status" value="1"/>
</dbReference>
<dbReference type="InterPro" id="IPR016208">
    <property type="entry name" value="Ald_Oxase/xanthine_DH-like"/>
</dbReference>
<dbReference type="InterPro" id="IPR036856">
    <property type="entry name" value="Ald_Oxase/Xan_DH_a/b_sf"/>
</dbReference>
<dbReference type="EMBL" id="BPQM01000070">
    <property type="protein sequence ID" value="GJD79773.1"/>
    <property type="molecule type" value="Genomic_DNA"/>
</dbReference>
<evidence type="ECO:0000259" key="1">
    <source>
        <dbReference type="SMART" id="SM01008"/>
    </source>
</evidence>
<dbReference type="InterPro" id="IPR037165">
    <property type="entry name" value="AldOxase/xan_DH_Mopterin-bd_sf"/>
</dbReference>
<keyword evidence="3" id="KW-1185">Reference proteome</keyword>
<evidence type="ECO:0000313" key="2">
    <source>
        <dbReference type="EMBL" id="GJD79773.1"/>
    </source>
</evidence>
<comment type="caution">
    <text evidence="2">The sequence shown here is derived from an EMBL/GenBank/DDBJ whole genome shotgun (WGS) entry which is preliminary data.</text>
</comment>
<dbReference type="Pfam" id="PF02738">
    <property type="entry name" value="MoCoBD_1"/>
    <property type="match status" value="1"/>
</dbReference>
<dbReference type="NCBIfam" id="NF041671">
    <property type="entry name" value="peri_hyde_PaoC"/>
    <property type="match status" value="1"/>
</dbReference>
<dbReference type="SUPFAM" id="SSF56003">
    <property type="entry name" value="Molybdenum cofactor-binding domain"/>
    <property type="match status" value="1"/>
</dbReference>
<protein>
    <submittedName>
        <fullName evidence="2">Aldehyde oxidoreductase molybdenum-binding subunit PaoC</fullName>
    </submittedName>
</protein>
<evidence type="ECO:0000313" key="3">
    <source>
        <dbReference type="Proteomes" id="UP001055108"/>
    </source>
</evidence>
<dbReference type="Gene3D" id="3.30.365.10">
    <property type="entry name" value="Aldehyde oxidase/xanthine dehydrogenase, molybdopterin binding domain"/>
    <property type="match status" value="4"/>
</dbReference>
<dbReference type="InterPro" id="IPR000674">
    <property type="entry name" value="Ald_Oxase/Xan_DH_a/b"/>
</dbReference>
<proteinExistence type="predicted"/>
<accession>A0AA37MCD9</accession>
<organism evidence="2 3">
    <name type="scientific">Methylobacterium gregans</name>
    <dbReference type="NCBI Taxonomy" id="374424"/>
    <lineage>
        <taxon>Bacteria</taxon>
        <taxon>Pseudomonadati</taxon>
        <taxon>Pseudomonadota</taxon>
        <taxon>Alphaproteobacteria</taxon>
        <taxon>Hyphomicrobiales</taxon>
        <taxon>Methylobacteriaceae</taxon>
        <taxon>Methylobacterium</taxon>
    </lineage>
</organism>
<dbReference type="InterPro" id="IPR008274">
    <property type="entry name" value="AldOxase/xan_DH_MoCoBD1"/>
</dbReference>
<dbReference type="GO" id="GO:0005506">
    <property type="term" value="F:iron ion binding"/>
    <property type="evidence" value="ECO:0007669"/>
    <property type="project" value="InterPro"/>
</dbReference>
<feature type="domain" description="Aldehyde oxidase/xanthine dehydrogenase a/b hammerhead" evidence="1">
    <location>
        <begin position="32"/>
        <end position="138"/>
    </location>
</feature>
<dbReference type="RefSeq" id="WP_238303676.1">
    <property type="nucleotide sequence ID" value="NZ_BPQM01000070.1"/>
</dbReference>
<dbReference type="PANTHER" id="PTHR11908">
    <property type="entry name" value="XANTHINE DEHYDROGENASE"/>
    <property type="match status" value="1"/>
</dbReference>
<dbReference type="Pfam" id="PF20256">
    <property type="entry name" value="MoCoBD_2"/>
    <property type="match status" value="1"/>
</dbReference>
<dbReference type="SMART" id="SM01008">
    <property type="entry name" value="Ald_Xan_dh_C"/>
    <property type="match status" value="1"/>
</dbReference>
<dbReference type="InterPro" id="IPR049648">
    <property type="entry name" value="PaoC-like"/>
</dbReference>
<name>A0AA37MCD9_9HYPH</name>
<dbReference type="Pfam" id="PF01315">
    <property type="entry name" value="Ald_Xan_dh_C"/>
    <property type="match status" value="1"/>
</dbReference>
<dbReference type="AlphaFoldDB" id="A0AA37MCD9"/>
<reference evidence="2" key="2">
    <citation type="submission" date="2021-08" db="EMBL/GenBank/DDBJ databases">
        <authorList>
            <person name="Tani A."/>
            <person name="Ola A."/>
            <person name="Ogura Y."/>
            <person name="Katsura K."/>
            <person name="Hayashi T."/>
        </authorList>
    </citation>
    <scope>NUCLEOTIDE SEQUENCE</scope>
    <source>
        <strain evidence="2">NBRC 103626</strain>
    </source>
</reference>
<dbReference type="GO" id="GO:0016491">
    <property type="term" value="F:oxidoreductase activity"/>
    <property type="evidence" value="ECO:0007669"/>
    <property type="project" value="InterPro"/>
</dbReference>